<reference evidence="6 7" key="1">
    <citation type="journal article" date="2018" name="Syst. Appl. Microbiol.">
        <title>Pseudomonas gallaeciensis sp. nov., isolated from crude-oil-contaminated intertidal sand samples after the Prestige oil spill.</title>
        <authorList>
            <person name="Mulet M."/>
            <person name="Sanchez D."/>
            <person name="Rodriguez A.C."/>
            <person name="Nogales B."/>
            <person name="Bosch R."/>
            <person name="Busquets A."/>
            <person name="Gomila M."/>
            <person name="Lalucat J."/>
            <person name="Garcia-Valdes E."/>
        </authorList>
    </citation>
    <scope>NUCLEOTIDE SEQUENCE [LARGE SCALE GENOMIC DNA]</scope>
    <source>
        <strain evidence="6 7">V113</strain>
    </source>
</reference>
<keyword evidence="3" id="KW-0238">DNA-binding</keyword>
<evidence type="ECO:0000256" key="4">
    <source>
        <dbReference type="ARBA" id="ARBA00023163"/>
    </source>
</evidence>
<dbReference type="SUPFAM" id="SSF46785">
    <property type="entry name" value="Winged helix' DNA-binding domain"/>
    <property type="match status" value="1"/>
</dbReference>
<name>A0A395RB40_9PSED</name>
<gene>
    <name evidence="6" type="ORF">ASB58_04175</name>
</gene>
<dbReference type="EMBL" id="LMAZ01000001">
    <property type="protein sequence ID" value="RGP57331.1"/>
    <property type="molecule type" value="Genomic_DNA"/>
</dbReference>
<evidence type="ECO:0000256" key="2">
    <source>
        <dbReference type="ARBA" id="ARBA00023015"/>
    </source>
</evidence>
<keyword evidence="7" id="KW-1185">Reference proteome</keyword>
<dbReference type="GO" id="GO:0003700">
    <property type="term" value="F:DNA-binding transcription factor activity"/>
    <property type="evidence" value="ECO:0007669"/>
    <property type="project" value="InterPro"/>
</dbReference>
<comment type="similarity">
    <text evidence="1">Belongs to the LysR transcriptional regulatory family.</text>
</comment>
<dbReference type="InterPro" id="IPR036388">
    <property type="entry name" value="WH-like_DNA-bd_sf"/>
</dbReference>
<evidence type="ECO:0000259" key="5">
    <source>
        <dbReference type="PROSITE" id="PS50931"/>
    </source>
</evidence>
<accession>A0A395RB40</accession>
<dbReference type="Pfam" id="PF03466">
    <property type="entry name" value="LysR_substrate"/>
    <property type="match status" value="1"/>
</dbReference>
<evidence type="ECO:0000256" key="1">
    <source>
        <dbReference type="ARBA" id="ARBA00009437"/>
    </source>
</evidence>
<dbReference type="Gene3D" id="1.10.10.10">
    <property type="entry name" value="Winged helix-like DNA-binding domain superfamily/Winged helix DNA-binding domain"/>
    <property type="match status" value="1"/>
</dbReference>
<dbReference type="Proteomes" id="UP000265411">
    <property type="component" value="Unassembled WGS sequence"/>
</dbReference>
<dbReference type="GO" id="GO:0003677">
    <property type="term" value="F:DNA binding"/>
    <property type="evidence" value="ECO:0007669"/>
    <property type="project" value="UniProtKB-KW"/>
</dbReference>
<evidence type="ECO:0000313" key="6">
    <source>
        <dbReference type="EMBL" id="RGP57331.1"/>
    </source>
</evidence>
<dbReference type="InterPro" id="IPR000847">
    <property type="entry name" value="LysR_HTH_N"/>
</dbReference>
<proteinExistence type="inferred from homology"/>
<keyword evidence="4" id="KW-0804">Transcription</keyword>
<feature type="domain" description="HTH lysR-type" evidence="5">
    <location>
        <begin position="4"/>
        <end position="61"/>
    </location>
</feature>
<dbReference type="PROSITE" id="PS50931">
    <property type="entry name" value="HTH_LYSR"/>
    <property type="match status" value="1"/>
</dbReference>
<keyword evidence="2" id="KW-0805">Transcription regulation</keyword>
<dbReference type="FunFam" id="1.10.10.10:FF:000001">
    <property type="entry name" value="LysR family transcriptional regulator"/>
    <property type="match status" value="1"/>
</dbReference>
<dbReference type="Gene3D" id="3.40.190.290">
    <property type="match status" value="1"/>
</dbReference>
<dbReference type="SUPFAM" id="SSF53850">
    <property type="entry name" value="Periplasmic binding protein-like II"/>
    <property type="match status" value="1"/>
</dbReference>
<dbReference type="PANTHER" id="PTHR30537:SF5">
    <property type="entry name" value="HTH-TYPE TRANSCRIPTIONAL ACTIVATOR TTDR-RELATED"/>
    <property type="match status" value="1"/>
</dbReference>
<dbReference type="InterPro" id="IPR036390">
    <property type="entry name" value="WH_DNA-bd_sf"/>
</dbReference>
<organism evidence="6 7">
    <name type="scientific">Pseudomonas abyssi</name>
    <dbReference type="NCBI Taxonomy" id="170540"/>
    <lineage>
        <taxon>Bacteria</taxon>
        <taxon>Pseudomonadati</taxon>
        <taxon>Pseudomonadota</taxon>
        <taxon>Gammaproteobacteria</taxon>
        <taxon>Pseudomonadales</taxon>
        <taxon>Pseudomonadaceae</taxon>
        <taxon>Pseudomonas</taxon>
    </lineage>
</organism>
<dbReference type="InterPro" id="IPR058163">
    <property type="entry name" value="LysR-type_TF_proteobact-type"/>
</dbReference>
<evidence type="ECO:0000313" key="7">
    <source>
        <dbReference type="Proteomes" id="UP000265411"/>
    </source>
</evidence>
<dbReference type="InterPro" id="IPR005119">
    <property type="entry name" value="LysR_subst-bd"/>
</dbReference>
<dbReference type="AlphaFoldDB" id="A0A395RB40"/>
<sequence length="300" mass="32951">MSRIGLNELEAALAVARRGSFHQAAIDLNVSTSALSTTIAKLETAIDTRLFNRTTRSVSLTEAGTLYLQQVGPALENIRAALGEVRSRHAEPAGVLRINAFASAARSALLPLMLEFIQRYPKVHIDLVTEGRLVDIVADGFDLGLRARNLVPADMIVLSLGQAQRYAIVASPAYLNTHGRPASPADLLNHPCIRIRLPNGSLYPWHLEKDGEHIKLEVNGPLTLDDASVVKAALKADAGLGLLMEQDVQEELDTGLLERVLQDWTPPRQELCLYYPNRRNPSAALKAFIDLAREHTRSRH</sequence>
<protein>
    <submittedName>
        <fullName evidence="6">LysR family transcriptional regulator</fullName>
    </submittedName>
</protein>
<dbReference type="CDD" id="cd08474">
    <property type="entry name" value="PBP2_CrgA_like_5"/>
    <property type="match status" value="1"/>
</dbReference>
<dbReference type="PANTHER" id="PTHR30537">
    <property type="entry name" value="HTH-TYPE TRANSCRIPTIONAL REGULATOR"/>
    <property type="match status" value="1"/>
</dbReference>
<dbReference type="Pfam" id="PF00126">
    <property type="entry name" value="HTH_1"/>
    <property type="match status" value="1"/>
</dbReference>
<evidence type="ECO:0000256" key="3">
    <source>
        <dbReference type="ARBA" id="ARBA00023125"/>
    </source>
</evidence>
<comment type="caution">
    <text evidence="6">The sequence shown here is derived from an EMBL/GenBank/DDBJ whole genome shotgun (WGS) entry which is preliminary data.</text>
</comment>